<accession>A0A0D8XFP1</accession>
<name>A0A0D8XFP1_DICVI</name>
<proteinExistence type="predicted"/>
<dbReference type="Proteomes" id="UP000053766">
    <property type="component" value="Unassembled WGS sequence"/>
</dbReference>
<gene>
    <name evidence="1" type="ORF">DICVIV_11472</name>
</gene>
<organism evidence="1 2">
    <name type="scientific">Dictyocaulus viviparus</name>
    <name type="common">Bovine lungworm</name>
    <dbReference type="NCBI Taxonomy" id="29172"/>
    <lineage>
        <taxon>Eukaryota</taxon>
        <taxon>Metazoa</taxon>
        <taxon>Ecdysozoa</taxon>
        <taxon>Nematoda</taxon>
        <taxon>Chromadorea</taxon>
        <taxon>Rhabditida</taxon>
        <taxon>Rhabditina</taxon>
        <taxon>Rhabditomorpha</taxon>
        <taxon>Strongyloidea</taxon>
        <taxon>Metastrongylidae</taxon>
        <taxon>Dictyocaulus</taxon>
    </lineage>
</organism>
<reference evidence="1 2" key="1">
    <citation type="submission" date="2013-11" db="EMBL/GenBank/DDBJ databases">
        <title>Draft genome of the bovine lungworm Dictyocaulus viviparus.</title>
        <authorList>
            <person name="Mitreva M."/>
        </authorList>
    </citation>
    <scope>NUCLEOTIDE SEQUENCE [LARGE SCALE GENOMIC DNA]</scope>
    <source>
        <strain evidence="1 2">HannoverDv2000</strain>
    </source>
</reference>
<protein>
    <submittedName>
        <fullName evidence="1">Uncharacterized protein</fullName>
    </submittedName>
</protein>
<dbReference type="EMBL" id="KN716654">
    <property type="protein sequence ID" value="KJH42532.1"/>
    <property type="molecule type" value="Genomic_DNA"/>
</dbReference>
<evidence type="ECO:0000313" key="2">
    <source>
        <dbReference type="Proteomes" id="UP000053766"/>
    </source>
</evidence>
<reference evidence="2" key="2">
    <citation type="journal article" date="2016" name="Sci. Rep.">
        <title>Dictyocaulus viviparus genome, variome and transcriptome elucidate lungworm biology and support future intervention.</title>
        <authorList>
            <person name="McNulty S.N."/>
            <person name="Strube C."/>
            <person name="Rosa B.A."/>
            <person name="Martin J.C."/>
            <person name="Tyagi R."/>
            <person name="Choi Y.J."/>
            <person name="Wang Q."/>
            <person name="Hallsworth Pepin K."/>
            <person name="Zhang X."/>
            <person name="Ozersky P."/>
            <person name="Wilson R.K."/>
            <person name="Sternberg P.W."/>
            <person name="Gasser R.B."/>
            <person name="Mitreva M."/>
        </authorList>
    </citation>
    <scope>NUCLEOTIDE SEQUENCE [LARGE SCALE GENOMIC DNA]</scope>
    <source>
        <strain evidence="2">HannoverDv2000</strain>
    </source>
</reference>
<keyword evidence="2" id="KW-1185">Reference proteome</keyword>
<dbReference type="AlphaFoldDB" id="A0A0D8XFP1"/>
<evidence type="ECO:0000313" key="1">
    <source>
        <dbReference type="EMBL" id="KJH42532.1"/>
    </source>
</evidence>
<sequence length="88" mass="10663">MDISQNTLTEYEICMQSAERRVFDLLNSLEWQPHSEKKNGNIWKMRCNITENNMFRYEGIIPNRTPIEVFLEDFFRSFSCLVEFLYKL</sequence>
<dbReference type="OrthoDB" id="196858at2759"/>
<dbReference type="STRING" id="29172.A0A0D8XFP1"/>